<feature type="binding site" evidence="7">
    <location>
        <position position="423"/>
    </location>
    <ligand>
        <name>phosphoenolpyruvate</name>
        <dbReference type="ChEBI" id="CHEBI:58702"/>
    </ligand>
</feature>
<evidence type="ECO:0000256" key="4">
    <source>
        <dbReference type="ARBA" id="ARBA00022679"/>
    </source>
</evidence>
<accession>A0A1R4GCF3</accession>
<dbReference type="InterPro" id="IPR023193">
    <property type="entry name" value="EPSP_synthase_CS"/>
</dbReference>
<evidence type="ECO:0000256" key="5">
    <source>
        <dbReference type="ARBA" id="ARBA00023141"/>
    </source>
</evidence>
<sequence length="441" mass="46013">MGSSILTPESTSDWLAPRAHGLIDATVQVPASKSLTNRYLVLAALADGPSRLRKPLRSRDSDLMIEALRVLGAGIDELDSDDGAGQDLLITPIDRSAVRGEVTVDCGLAGTVMRFVPPLAALLNATVLFDGDPAARVRPMAPVVTALKDLGLHVQDEEAGLLPFTVASTGSVAGAGLRVDSSGSSQFISAWLLVGAFFEQGLRIEHVGNSVPSLDHIHMTIATLREVGVQVDEPAPNQWLVHPGSVRAFDVAVERDLSNAGPFLAAALAAGGTVRVPDWPAQTTQVGARWPEILTRMGATTSYDDGVLTVKGHGTIKGIDLADASELAPTVAALGALASSETRLTGIGHLRGHETDRLAALVAEIKALGGDAEELADGILIRRPVDRGGVFHSYEDHRMATAGAIIGLAVDGVRVEDIGTTAKTMPDFPGMWQELAATGGA</sequence>
<dbReference type="InterPro" id="IPR001986">
    <property type="entry name" value="Enolpyruvate_Tfrase_dom"/>
</dbReference>
<feature type="binding site" evidence="7">
    <location>
        <position position="34"/>
    </location>
    <ligand>
        <name>3-phosphoshikimate</name>
        <dbReference type="ChEBI" id="CHEBI:145989"/>
    </ligand>
</feature>
<dbReference type="AlphaFoldDB" id="A0A1R4GCF3"/>
<dbReference type="GO" id="GO:0009073">
    <property type="term" value="P:aromatic amino acid family biosynthetic process"/>
    <property type="evidence" value="ECO:0007669"/>
    <property type="project" value="UniProtKB-KW"/>
</dbReference>
<dbReference type="RefSeq" id="WP_086998794.1">
    <property type="nucleotide sequence ID" value="NZ_FUHW01000033.1"/>
</dbReference>
<dbReference type="PIRSF" id="PIRSF000505">
    <property type="entry name" value="EPSPS"/>
    <property type="match status" value="1"/>
</dbReference>
<dbReference type="InterPro" id="IPR006264">
    <property type="entry name" value="EPSP_synthase"/>
</dbReference>
<feature type="domain" description="Enolpyruvate transferase" evidence="8">
    <location>
        <begin position="22"/>
        <end position="430"/>
    </location>
</feature>
<evidence type="ECO:0000256" key="7">
    <source>
        <dbReference type="HAMAP-Rule" id="MF_00210"/>
    </source>
</evidence>
<dbReference type="PANTHER" id="PTHR21090:SF5">
    <property type="entry name" value="PENTAFUNCTIONAL AROM POLYPEPTIDE"/>
    <property type="match status" value="1"/>
</dbReference>
<gene>
    <name evidence="7" type="primary">aroA</name>
    <name evidence="9" type="ORF">FM101_09485</name>
</gene>
<dbReference type="InterPro" id="IPR036968">
    <property type="entry name" value="Enolpyruvate_Tfrase_sf"/>
</dbReference>
<feature type="binding site" evidence="7">
    <location>
        <position position="186"/>
    </location>
    <ligand>
        <name>3-phosphoshikimate</name>
        <dbReference type="ChEBI" id="CHEBI:145989"/>
    </ligand>
</feature>
<dbReference type="SUPFAM" id="SSF55205">
    <property type="entry name" value="EPT/RTPC-like"/>
    <property type="match status" value="1"/>
</dbReference>
<dbReference type="PROSITE" id="PS00104">
    <property type="entry name" value="EPSP_SYNTHASE_1"/>
    <property type="match status" value="1"/>
</dbReference>
<name>A0A1R4GCF3_9MICC</name>
<evidence type="ECO:0000256" key="3">
    <source>
        <dbReference type="ARBA" id="ARBA00022605"/>
    </source>
</evidence>
<keyword evidence="5 7" id="KW-0057">Aromatic amino acid biosynthesis</keyword>
<dbReference type="EC" id="2.5.1.19" evidence="7"/>
<dbReference type="Pfam" id="PF00275">
    <property type="entry name" value="EPSP_synthase"/>
    <property type="match status" value="1"/>
</dbReference>
<feature type="active site" description="Proton acceptor" evidence="7">
    <location>
        <position position="326"/>
    </location>
</feature>
<feature type="binding site" evidence="7">
    <location>
        <position position="184"/>
    </location>
    <ligand>
        <name>3-phosphoshikimate</name>
        <dbReference type="ChEBI" id="CHEBI:145989"/>
    </ligand>
</feature>
<feature type="binding site" evidence="7">
    <location>
        <position position="38"/>
    </location>
    <ligand>
        <name>3-phosphoshikimate</name>
        <dbReference type="ChEBI" id="CHEBI:145989"/>
    </ligand>
</feature>
<dbReference type="PROSITE" id="PS00885">
    <property type="entry name" value="EPSP_SYNTHASE_2"/>
    <property type="match status" value="1"/>
</dbReference>
<comment type="function">
    <text evidence="7">Catalyzes the transfer of the enolpyruvyl moiety of phosphoenolpyruvate (PEP) to the 5-hydroxyl of shikimate-3-phosphate (S3P) to produce enolpyruvyl shikimate-3-phosphate and inorganic phosphate.</text>
</comment>
<dbReference type="HAMAP" id="MF_00210">
    <property type="entry name" value="EPSP_synth"/>
    <property type="match status" value="1"/>
</dbReference>
<reference evidence="9 10" key="1">
    <citation type="submission" date="2017-02" db="EMBL/GenBank/DDBJ databases">
        <authorList>
            <person name="Peterson S.W."/>
        </authorList>
    </citation>
    <scope>NUCLEOTIDE SEQUENCE [LARGE SCALE GENOMIC DNA]</scope>
    <source>
        <strain evidence="9 10">B Ar 00.02</strain>
    </source>
</reference>
<feature type="binding site" evidence="7">
    <location>
        <position position="398"/>
    </location>
    <ligand>
        <name>phosphoenolpyruvate</name>
        <dbReference type="ChEBI" id="CHEBI:58702"/>
    </ligand>
</feature>
<dbReference type="EMBL" id="FUHW01000033">
    <property type="protein sequence ID" value="SJM65879.1"/>
    <property type="molecule type" value="Genomic_DNA"/>
</dbReference>
<feature type="binding site" evidence="7">
    <location>
        <position position="213"/>
    </location>
    <ligand>
        <name>3-phosphoshikimate</name>
        <dbReference type="ChEBI" id="CHEBI:145989"/>
    </ligand>
</feature>
<evidence type="ECO:0000256" key="2">
    <source>
        <dbReference type="ARBA" id="ARBA00009948"/>
    </source>
</evidence>
<feature type="binding site" evidence="7">
    <location>
        <position position="138"/>
    </location>
    <ligand>
        <name>phosphoenolpyruvate</name>
        <dbReference type="ChEBI" id="CHEBI:58702"/>
    </ligand>
</feature>
<dbReference type="CDD" id="cd01556">
    <property type="entry name" value="EPSP_synthase"/>
    <property type="match status" value="1"/>
</dbReference>
<feature type="binding site" evidence="7">
    <location>
        <position position="185"/>
    </location>
    <ligand>
        <name>3-phosphoshikimate</name>
        <dbReference type="ChEBI" id="CHEBI:145989"/>
    </ligand>
</feature>
<dbReference type="GO" id="GO:0009423">
    <property type="term" value="P:chorismate biosynthetic process"/>
    <property type="evidence" value="ECO:0007669"/>
    <property type="project" value="UniProtKB-UniRule"/>
</dbReference>
<comment type="subunit">
    <text evidence="7">Monomer.</text>
</comment>
<organism evidence="9 10">
    <name type="scientific">Arthrobacter rhombi</name>
    <dbReference type="NCBI Taxonomy" id="71253"/>
    <lineage>
        <taxon>Bacteria</taxon>
        <taxon>Bacillati</taxon>
        <taxon>Actinomycetota</taxon>
        <taxon>Actinomycetes</taxon>
        <taxon>Micrococcales</taxon>
        <taxon>Micrococcaceae</taxon>
        <taxon>Arthrobacter</taxon>
    </lineage>
</organism>
<evidence type="ECO:0000259" key="8">
    <source>
        <dbReference type="Pfam" id="PF00275"/>
    </source>
</evidence>
<comment type="similarity">
    <text evidence="2 7">Belongs to the EPSP synthase family.</text>
</comment>
<comment type="caution">
    <text evidence="7">Lacks conserved residue(s) required for the propagation of feature annotation.</text>
</comment>
<dbReference type="InterPro" id="IPR013792">
    <property type="entry name" value="RNA3'P_cycl/enolpyr_Trfase_a/b"/>
</dbReference>
<dbReference type="Proteomes" id="UP000195913">
    <property type="component" value="Unassembled WGS sequence"/>
</dbReference>
<dbReference type="GO" id="GO:0003866">
    <property type="term" value="F:3-phosphoshikimate 1-carboxyvinyltransferase activity"/>
    <property type="evidence" value="ECO:0007669"/>
    <property type="project" value="UniProtKB-UniRule"/>
</dbReference>
<dbReference type="Gene3D" id="3.65.10.10">
    <property type="entry name" value="Enolpyruvate transferase domain"/>
    <property type="match status" value="2"/>
</dbReference>
<feature type="binding site" evidence="7">
    <location>
        <position position="33"/>
    </location>
    <ligand>
        <name>phosphoenolpyruvate</name>
        <dbReference type="ChEBI" id="CHEBI:58702"/>
    </ligand>
</feature>
<evidence type="ECO:0000313" key="10">
    <source>
        <dbReference type="Proteomes" id="UP000195913"/>
    </source>
</evidence>
<feature type="binding site" evidence="7">
    <location>
        <position position="186"/>
    </location>
    <ligand>
        <name>phosphoenolpyruvate</name>
        <dbReference type="ChEBI" id="CHEBI:58702"/>
    </ligand>
</feature>
<feature type="binding site" evidence="7">
    <location>
        <position position="33"/>
    </location>
    <ligand>
        <name>3-phosphoshikimate</name>
        <dbReference type="ChEBI" id="CHEBI:145989"/>
    </ligand>
</feature>
<dbReference type="UniPathway" id="UPA00053">
    <property type="reaction ID" value="UER00089"/>
</dbReference>
<keyword evidence="3 7" id="KW-0028">Amino-acid biosynthesis</keyword>
<evidence type="ECO:0000256" key="6">
    <source>
        <dbReference type="ARBA" id="ARBA00044633"/>
    </source>
</evidence>
<comment type="subcellular location">
    <subcellularLocation>
        <location evidence="7">Cytoplasm</location>
    </subcellularLocation>
</comment>
<comment type="catalytic activity">
    <reaction evidence="6">
        <text>3-phosphoshikimate + phosphoenolpyruvate = 5-O-(1-carboxyvinyl)-3-phosphoshikimate + phosphate</text>
        <dbReference type="Rhea" id="RHEA:21256"/>
        <dbReference type="ChEBI" id="CHEBI:43474"/>
        <dbReference type="ChEBI" id="CHEBI:57701"/>
        <dbReference type="ChEBI" id="CHEBI:58702"/>
        <dbReference type="ChEBI" id="CHEBI:145989"/>
        <dbReference type="EC" id="2.5.1.19"/>
    </reaction>
    <physiologicalReaction direction="left-to-right" evidence="6">
        <dbReference type="Rhea" id="RHEA:21257"/>
    </physiologicalReaction>
</comment>
<feature type="binding site" evidence="7">
    <location>
        <position position="357"/>
    </location>
    <ligand>
        <name>phosphoenolpyruvate</name>
        <dbReference type="ChEBI" id="CHEBI:58702"/>
    </ligand>
</feature>
<feature type="binding site" evidence="7">
    <location>
        <position position="110"/>
    </location>
    <ligand>
        <name>phosphoenolpyruvate</name>
        <dbReference type="ChEBI" id="CHEBI:58702"/>
    </ligand>
</feature>
<proteinExistence type="inferred from homology"/>
<evidence type="ECO:0000256" key="1">
    <source>
        <dbReference type="ARBA" id="ARBA00004811"/>
    </source>
</evidence>
<protein>
    <recommendedName>
        <fullName evidence="7">3-phosphoshikimate 1-carboxyvinyltransferase</fullName>
        <ecNumber evidence="7">2.5.1.19</ecNumber>
    </recommendedName>
    <alternativeName>
        <fullName evidence="7">5-enolpyruvylshikimate-3-phosphate synthase</fullName>
        <shortName evidence="7">EPSP synthase</shortName>
        <shortName evidence="7">EPSPS</shortName>
    </alternativeName>
</protein>
<dbReference type="GO" id="GO:0005737">
    <property type="term" value="C:cytoplasm"/>
    <property type="evidence" value="ECO:0007669"/>
    <property type="project" value="UniProtKB-SubCell"/>
</dbReference>
<comment type="pathway">
    <text evidence="1 7">Metabolic intermediate biosynthesis; chorismate biosynthesis; chorismate from D-erythrose 4-phosphate and phosphoenolpyruvate: step 6/7.</text>
</comment>
<dbReference type="NCBIfam" id="TIGR01356">
    <property type="entry name" value="aroA"/>
    <property type="match status" value="1"/>
</dbReference>
<keyword evidence="4 7" id="KW-0808">Transferase</keyword>
<evidence type="ECO:0000313" key="9">
    <source>
        <dbReference type="EMBL" id="SJM65879.1"/>
    </source>
</evidence>
<keyword evidence="10" id="KW-1185">Reference proteome</keyword>
<dbReference type="FunFam" id="3.65.10.10:FF:000011">
    <property type="entry name" value="3-phosphoshikimate 1-carboxyvinyltransferase"/>
    <property type="match status" value="1"/>
</dbReference>
<keyword evidence="7" id="KW-0963">Cytoplasm</keyword>
<dbReference type="PANTHER" id="PTHR21090">
    <property type="entry name" value="AROM/DEHYDROQUINATE SYNTHASE"/>
    <property type="match status" value="1"/>
</dbReference>
<dbReference type="GO" id="GO:0008652">
    <property type="term" value="P:amino acid biosynthetic process"/>
    <property type="evidence" value="ECO:0007669"/>
    <property type="project" value="UniProtKB-KW"/>
</dbReference>
<feature type="binding site" evidence="7">
    <location>
        <position position="326"/>
    </location>
    <ligand>
        <name>3-phosphoshikimate</name>
        <dbReference type="ChEBI" id="CHEBI:145989"/>
    </ligand>
</feature>
<feature type="binding site" evidence="7">
    <location>
        <position position="353"/>
    </location>
    <ligand>
        <name>3-phosphoshikimate</name>
        <dbReference type="ChEBI" id="CHEBI:145989"/>
    </ligand>
</feature>